<dbReference type="CDD" id="cd06558">
    <property type="entry name" value="crotonase-like"/>
    <property type="match status" value="1"/>
</dbReference>
<dbReference type="RefSeq" id="WP_208632738.1">
    <property type="nucleotide sequence ID" value="NZ_CP059319.1"/>
</dbReference>
<dbReference type="PANTHER" id="PTHR42964">
    <property type="entry name" value="ENOYL-COA HYDRATASE"/>
    <property type="match status" value="1"/>
</dbReference>
<accession>A0A975HF35</accession>
<dbReference type="InterPro" id="IPR051683">
    <property type="entry name" value="Enoyl-CoA_Hydratase/Isomerase"/>
</dbReference>
<dbReference type="Pfam" id="PF00378">
    <property type="entry name" value="ECH_1"/>
    <property type="match status" value="1"/>
</dbReference>
<dbReference type="InterPro" id="IPR029045">
    <property type="entry name" value="ClpP/crotonase-like_dom_sf"/>
</dbReference>
<dbReference type="SUPFAM" id="SSF52096">
    <property type="entry name" value="ClpP/crotonase"/>
    <property type="match status" value="1"/>
</dbReference>
<organism evidence="2 3">
    <name type="scientific">Rhizorhabdus wittichii</name>
    <dbReference type="NCBI Taxonomy" id="160791"/>
    <lineage>
        <taxon>Bacteria</taxon>
        <taxon>Pseudomonadati</taxon>
        <taxon>Pseudomonadota</taxon>
        <taxon>Alphaproteobacteria</taxon>
        <taxon>Sphingomonadales</taxon>
        <taxon>Sphingomonadaceae</taxon>
        <taxon>Rhizorhabdus</taxon>
    </lineage>
</organism>
<proteinExistence type="inferred from homology"/>
<evidence type="ECO:0000313" key="2">
    <source>
        <dbReference type="EMBL" id="QTH21494.1"/>
    </source>
</evidence>
<dbReference type="Proteomes" id="UP000664914">
    <property type="component" value="Chromosome"/>
</dbReference>
<gene>
    <name evidence="2" type="ORF">HRJ34_24775</name>
</gene>
<dbReference type="Gene3D" id="3.90.226.10">
    <property type="entry name" value="2-enoyl-CoA Hydratase, Chain A, domain 1"/>
    <property type="match status" value="1"/>
</dbReference>
<dbReference type="GO" id="GO:0003824">
    <property type="term" value="F:catalytic activity"/>
    <property type="evidence" value="ECO:0007669"/>
    <property type="project" value="UniProtKB-ARBA"/>
</dbReference>
<dbReference type="EMBL" id="CP059319">
    <property type="protein sequence ID" value="QTH21494.1"/>
    <property type="molecule type" value="Genomic_DNA"/>
</dbReference>
<dbReference type="InterPro" id="IPR001753">
    <property type="entry name" value="Enoyl-CoA_hydra/iso"/>
</dbReference>
<name>A0A975HF35_9SPHN</name>
<sequence>MTGELVVSRSGEVHRLTLNRPGKGNSLSADLVEALHDSLDAVEQAKGRVLILQGEGRNFCTGFDLGDLDGASDGDLLWRFVRIEQLLARLWQAPFATIAVGKGRVFGAGADLLVACGRRIVVEQATFSFPGAGFGLVLGTRRLAHRIGETAAQHVVASGAAIAAEEAVRLNLATACVAEPDLQATLDCEVAVATRLDRETHAAIAEASRSDAGALDRDLAMLVRSAARPGLRQRIEVYRARR</sequence>
<dbReference type="PANTHER" id="PTHR42964:SF1">
    <property type="entry name" value="POLYKETIDE BIOSYNTHESIS ENOYL-COA HYDRATASE PKSH-RELATED"/>
    <property type="match status" value="1"/>
</dbReference>
<reference evidence="2" key="1">
    <citation type="submission" date="2020-07" db="EMBL/GenBank/DDBJ databases">
        <authorList>
            <person name="Camacho E."/>
        </authorList>
    </citation>
    <scope>NUCLEOTIDE SEQUENCE</scope>
    <source>
        <strain evidence="2">MPO218</strain>
    </source>
</reference>
<dbReference type="AlphaFoldDB" id="A0A975HF35"/>
<protein>
    <submittedName>
        <fullName evidence="2">Enoyl-CoA hydratase/isomerase family protein</fullName>
    </submittedName>
</protein>
<reference evidence="2" key="2">
    <citation type="submission" date="2021-04" db="EMBL/GenBank/DDBJ databases">
        <title>Isolation and genomic analysis of the ibuprofen-degrading bacterium Sphingomonas strain MPO218.</title>
        <authorList>
            <person name="Aulestia M."/>
            <person name="Flores A."/>
            <person name="Mangas E.L."/>
            <person name="Perez-Pulido A.J."/>
            <person name="Santero E."/>
            <person name="Camacho E.M."/>
        </authorList>
    </citation>
    <scope>NUCLEOTIDE SEQUENCE</scope>
    <source>
        <strain evidence="2">MPO218</strain>
    </source>
</reference>
<evidence type="ECO:0000256" key="1">
    <source>
        <dbReference type="ARBA" id="ARBA00005254"/>
    </source>
</evidence>
<evidence type="ECO:0000313" key="3">
    <source>
        <dbReference type="Proteomes" id="UP000664914"/>
    </source>
</evidence>
<comment type="similarity">
    <text evidence="1">Belongs to the enoyl-CoA hydratase/isomerase family.</text>
</comment>